<organism evidence="3 4">
    <name type="scientific">Stichopus japonicus</name>
    <name type="common">Sea cucumber</name>
    <dbReference type="NCBI Taxonomy" id="307972"/>
    <lineage>
        <taxon>Eukaryota</taxon>
        <taxon>Metazoa</taxon>
        <taxon>Echinodermata</taxon>
        <taxon>Eleutherozoa</taxon>
        <taxon>Echinozoa</taxon>
        <taxon>Holothuroidea</taxon>
        <taxon>Aspidochirotacea</taxon>
        <taxon>Aspidochirotida</taxon>
        <taxon>Stichopodidae</taxon>
        <taxon>Apostichopus</taxon>
    </lineage>
</organism>
<accession>A0A2G8L1N0</accession>
<feature type="chain" id="PRO_5013815878" evidence="2">
    <location>
        <begin position="20"/>
        <end position="162"/>
    </location>
</feature>
<sequence>MASHLYLVLLAAVVALSNGLECNNHLSITCGEHSGVNDLVCDQLENQAYGAADETLKCPESGGMNKCATGEIQYNQAETNLSVKVSFASCGMGESKCFTDLKALDDNELGIGLSTVLTGLGATLNAGKTEICFCDMDKCNSAFSIVAHTSVVVISIVLIIML</sequence>
<keyword evidence="1" id="KW-0472">Membrane</keyword>
<feature type="transmembrane region" description="Helical" evidence="1">
    <location>
        <begin position="142"/>
        <end position="161"/>
    </location>
</feature>
<name>A0A2G8L1N0_STIJA</name>
<proteinExistence type="predicted"/>
<comment type="caution">
    <text evidence="3">The sequence shown here is derived from an EMBL/GenBank/DDBJ whole genome shotgun (WGS) entry which is preliminary data.</text>
</comment>
<dbReference type="Proteomes" id="UP000230750">
    <property type="component" value="Unassembled WGS sequence"/>
</dbReference>
<gene>
    <name evidence="3" type="ORF">BSL78_08948</name>
</gene>
<evidence type="ECO:0000313" key="4">
    <source>
        <dbReference type="Proteomes" id="UP000230750"/>
    </source>
</evidence>
<evidence type="ECO:0000256" key="2">
    <source>
        <dbReference type="SAM" id="SignalP"/>
    </source>
</evidence>
<keyword evidence="1" id="KW-1133">Transmembrane helix</keyword>
<protein>
    <submittedName>
        <fullName evidence="3">Uncharacterized protein</fullName>
    </submittedName>
</protein>
<reference evidence="3 4" key="1">
    <citation type="journal article" date="2017" name="PLoS Biol.">
        <title>The sea cucumber genome provides insights into morphological evolution and visceral regeneration.</title>
        <authorList>
            <person name="Zhang X."/>
            <person name="Sun L."/>
            <person name="Yuan J."/>
            <person name="Sun Y."/>
            <person name="Gao Y."/>
            <person name="Zhang L."/>
            <person name="Li S."/>
            <person name="Dai H."/>
            <person name="Hamel J.F."/>
            <person name="Liu C."/>
            <person name="Yu Y."/>
            <person name="Liu S."/>
            <person name="Lin W."/>
            <person name="Guo K."/>
            <person name="Jin S."/>
            <person name="Xu P."/>
            <person name="Storey K.B."/>
            <person name="Huan P."/>
            <person name="Zhang T."/>
            <person name="Zhou Y."/>
            <person name="Zhang J."/>
            <person name="Lin C."/>
            <person name="Li X."/>
            <person name="Xing L."/>
            <person name="Huo D."/>
            <person name="Sun M."/>
            <person name="Wang L."/>
            <person name="Mercier A."/>
            <person name="Li F."/>
            <person name="Yang H."/>
            <person name="Xiang J."/>
        </authorList>
    </citation>
    <scope>NUCLEOTIDE SEQUENCE [LARGE SCALE GENOMIC DNA]</scope>
    <source>
        <strain evidence="3">Shaxun</strain>
        <tissue evidence="3">Muscle</tissue>
    </source>
</reference>
<feature type="signal peptide" evidence="2">
    <location>
        <begin position="1"/>
        <end position="19"/>
    </location>
</feature>
<evidence type="ECO:0000313" key="3">
    <source>
        <dbReference type="EMBL" id="PIK54163.1"/>
    </source>
</evidence>
<dbReference type="EMBL" id="MRZV01000260">
    <property type="protein sequence ID" value="PIK54163.1"/>
    <property type="molecule type" value="Genomic_DNA"/>
</dbReference>
<keyword evidence="4" id="KW-1185">Reference proteome</keyword>
<dbReference type="AlphaFoldDB" id="A0A2G8L1N0"/>
<keyword evidence="1" id="KW-0812">Transmembrane</keyword>
<evidence type="ECO:0000256" key="1">
    <source>
        <dbReference type="SAM" id="Phobius"/>
    </source>
</evidence>
<keyword evidence="2" id="KW-0732">Signal</keyword>